<accession>A0AAD5P2H2</accession>
<reference evidence="1" key="1">
    <citation type="journal article" date="2022" name="Plant J.">
        <title>Strategies of tolerance reflected in two North American maple genomes.</title>
        <authorList>
            <person name="McEvoy S.L."/>
            <person name="Sezen U.U."/>
            <person name="Trouern-Trend A."/>
            <person name="McMahon S.M."/>
            <person name="Schaberg P.G."/>
            <person name="Yang J."/>
            <person name="Wegrzyn J.L."/>
            <person name="Swenson N.G."/>
        </authorList>
    </citation>
    <scope>NUCLEOTIDE SEQUENCE</scope>
    <source>
        <strain evidence="1">91603</strain>
    </source>
</reference>
<comment type="caution">
    <text evidence="1">The sequence shown here is derived from an EMBL/GenBank/DDBJ whole genome shotgun (WGS) entry which is preliminary data.</text>
</comment>
<evidence type="ECO:0000313" key="2">
    <source>
        <dbReference type="Proteomes" id="UP001064489"/>
    </source>
</evidence>
<name>A0AAD5P2H2_ACENE</name>
<keyword evidence="2" id="KW-1185">Reference proteome</keyword>
<dbReference type="EMBL" id="JAJSOW010000003">
    <property type="protein sequence ID" value="KAI9194681.1"/>
    <property type="molecule type" value="Genomic_DNA"/>
</dbReference>
<evidence type="ECO:0000313" key="1">
    <source>
        <dbReference type="EMBL" id="KAI9194681.1"/>
    </source>
</evidence>
<gene>
    <name evidence="1" type="ORF">LWI28_008148</name>
</gene>
<organism evidence="1 2">
    <name type="scientific">Acer negundo</name>
    <name type="common">Box elder</name>
    <dbReference type="NCBI Taxonomy" id="4023"/>
    <lineage>
        <taxon>Eukaryota</taxon>
        <taxon>Viridiplantae</taxon>
        <taxon>Streptophyta</taxon>
        <taxon>Embryophyta</taxon>
        <taxon>Tracheophyta</taxon>
        <taxon>Spermatophyta</taxon>
        <taxon>Magnoliopsida</taxon>
        <taxon>eudicotyledons</taxon>
        <taxon>Gunneridae</taxon>
        <taxon>Pentapetalae</taxon>
        <taxon>rosids</taxon>
        <taxon>malvids</taxon>
        <taxon>Sapindales</taxon>
        <taxon>Sapindaceae</taxon>
        <taxon>Hippocastanoideae</taxon>
        <taxon>Acereae</taxon>
        <taxon>Acer</taxon>
    </lineage>
</organism>
<protein>
    <submittedName>
        <fullName evidence="1">Uncharacterized protein</fullName>
    </submittedName>
</protein>
<reference evidence="1" key="2">
    <citation type="submission" date="2023-02" db="EMBL/GenBank/DDBJ databases">
        <authorList>
            <person name="Swenson N.G."/>
            <person name="Wegrzyn J.L."/>
            <person name="Mcevoy S.L."/>
        </authorList>
    </citation>
    <scope>NUCLEOTIDE SEQUENCE</scope>
    <source>
        <strain evidence="1">91603</strain>
        <tissue evidence="1">Leaf</tissue>
    </source>
</reference>
<sequence>MPFPALITYFCEQAGLEPDEGDRIAQMDGLLNSRTFNDISAERNEGGLQAVDTRKRHRRDDVARAAERAIAVEEDGDAAEEDPGAVPAGDRRPVWVDELFRRQGEIERS</sequence>
<proteinExistence type="predicted"/>
<dbReference type="AlphaFoldDB" id="A0AAD5P2H2"/>
<dbReference type="Proteomes" id="UP001064489">
    <property type="component" value="Chromosome 1"/>
</dbReference>